<dbReference type="Gramene" id="AET4Gv20853900.34">
    <property type="protein sequence ID" value="AET4Gv20853900.34"/>
    <property type="gene ID" value="AET4Gv20853900"/>
</dbReference>
<sequence length="73" mass="8153">MEELLTVSVNCRSTSPWRRCSSTSGAPRRASPPRAPSSGSRSSGTTSSKRKMYVYIYICNHKPLLSQFHFSNN</sequence>
<keyword evidence="3" id="KW-1185">Reference proteome</keyword>
<reference evidence="2" key="4">
    <citation type="submission" date="2019-03" db="UniProtKB">
        <authorList>
            <consortium name="EnsemblPlants"/>
        </authorList>
    </citation>
    <scope>IDENTIFICATION</scope>
</reference>
<evidence type="ECO:0000256" key="1">
    <source>
        <dbReference type="SAM" id="MobiDB-lite"/>
    </source>
</evidence>
<dbReference type="AlphaFoldDB" id="A0A453JBE7"/>
<feature type="compositionally biased region" description="Low complexity" evidence="1">
    <location>
        <begin position="36"/>
        <end position="47"/>
    </location>
</feature>
<evidence type="ECO:0000313" key="3">
    <source>
        <dbReference type="Proteomes" id="UP000015105"/>
    </source>
</evidence>
<feature type="region of interest" description="Disordered" evidence="1">
    <location>
        <begin position="14"/>
        <end position="47"/>
    </location>
</feature>
<dbReference type="EnsemblPlants" id="AET4Gv20853900.34">
    <property type="protein sequence ID" value="AET4Gv20853900.34"/>
    <property type="gene ID" value="AET4Gv20853900"/>
</dbReference>
<accession>A0A453JBE7</accession>
<reference evidence="2" key="3">
    <citation type="journal article" date="2017" name="Nature">
        <title>Genome sequence of the progenitor of the wheat D genome Aegilops tauschii.</title>
        <authorList>
            <person name="Luo M.C."/>
            <person name="Gu Y.Q."/>
            <person name="Puiu D."/>
            <person name="Wang H."/>
            <person name="Twardziok S.O."/>
            <person name="Deal K.R."/>
            <person name="Huo N."/>
            <person name="Zhu T."/>
            <person name="Wang L."/>
            <person name="Wang Y."/>
            <person name="McGuire P.E."/>
            <person name="Liu S."/>
            <person name="Long H."/>
            <person name="Ramasamy R.K."/>
            <person name="Rodriguez J.C."/>
            <person name="Van S.L."/>
            <person name="Yuan L."/>
            <person name="Wang Z."/>
            <person name="Xia Z."/>
            <person name="Xiao L."/>
            <person name="Anderson O.D."/>
            <person name="Ouyang S."/>
            <person name="Liang Y."/>
            <person name="Zimin A.V."/>
            <person name="Pertea G."/>
            <person name="Qi P."/>
            <person name="Bennetzen J.L."/>
            <person name="Dai X."/>
            <person name="Dawson M.W."/>
            <person name="Muller H.G."/>
            <person name="Kugler K."/>
            <person name="Rivarola-Duarte L."/>
            <person name="Spannagl M."/>
            <person name="Mayer K.F.X."/>
            <person name="Lu F.H."/>
            <person name="Bevan M.W."/>
            <person name="Leroy P."/>
            <person name="Li P."/>
            <person name="You F.M."/>
            <person name="Sun Q."/>
            <person name="Liu Z."/>
            <person name="Lyons E."/>
            <person name="Wicker T."/>
            <person name="Salzberg S.L."/>
            <person name="Devos K.M."/>
            <person name="Dvorak J."/>
        </authorList>
    </citation>
    <scope>NUCLEOTIDE SEQUENCE [LARGE SCALE GENOMIC DNA]</scope>
    <source>
        <strain evidence="2">cv. AL8/78</strain>
    </source>
</reference>
<organism evidence="2 3">
    <name type="scientific">Aegilops tauschii subsp. strangulata</name>
    <name type="common">Goatgrass</name>
    <dbReference type="NCBI Taxonomy" id="200361"/>
    <lineage>
        <taxon>Eukaryota</taxon>
        <taxon>Viridiplantae</taxon>
        <taxon>Streptophyta</taxon>
        <taxon>Embryophyta</taxon>
        <taxon>Tracheophyta</taxon>
        <taxon>Spermatophyta</taxon>
        <taxon>Magnoliopsida</taxon>
        <taxon>Liliopsida</taxon>
        <taxon>Poales</taxon>
        <taxon>Poaceae</taxon>
        <taxon>BOP clade</taxon>
        <taxon>Pooideae</taxon>
        <taxon>Triticodae</taxon>
        <taxon>Triticeae</taxon>
        <taxon>Triticinae</taxon>
        <taxon>Aegilops</taxon>
    </lineage>
</organism>
<evidence type="ECO:0000313" key="2">
    <source>
        <dbReference type="EnsemblPlants" id="AET4Gv20853900.34"/>
    </source>
</evidence>
<dbReference type="Proteomes" id="UP000015105">
    <property type="component" value="Chromosome 4D"/>
</dbReference>
<reference evidence="3" key="2">
    <citation type="journal article" date="2017" name="Nat. Plants">
        <title>The Aegilops tauschii genome reveals multiple impacts of transposons.</title>
        <authorList>
            <person name="Zhao G."/>
            <person name="Zou C."/>
            <person name="Li K."/>
            <person name="Wang K."/>
            <person name="Li T."/>
            <person name="Gao L."/>
            <person name="Zhang X."/>
            <person name="Wang H."/>
            <person name="Yang Z."/>
            <person name="Liu X."/>
            <person name="Jiang W."/>
            <person name="Mao L."/>
            <person name="Kong X."/>
            <person name="Jiao Y."/>
            <person name="Jia J."/>
        </authorList>
    </citation>
    <scope>NUCLEOTIDE SEQUENCE [LARGE SCALE GENOMIC DNA]</scope>
    <source>
        <strain evidence="3">cv. AL8/78</strain>
    </source>
</reference>
<reference evidence="2" key="5">
    <citation type="journal article" date="2021" name="G3 (Bethesda)">
        <title>Aegilops tauschii genome assembly Aet v5.0 features greater sequence contiguity and improved annotation.</title>
        <authorList>
            <person name="Wang L."/>
            <person name="Zhu T."/>
            <person name="Rodriguez J.C."/>
            <person name="Deal K.R."/>
            <person name="Dubcovsky J."/>
            <person name="McGuire P.E."/>
            <person name="Lux T."/>
            <person name="Spannagl M."/>
            <person name="Mayer K.F.X."/>
            <person name="Baldrich P."/>
            <person name="Meyers B.C."/>
            <person name="Huo N."/>
            <person name="Gu Y.Q."/>
            <person name="Zhou H."/>
            <person name="Devos K.M."/>
            <person name="Bennetzen J.L."/>
            <person name="Unver T."/>
            <person name="Budak H."/>
            <person name="Gulick P.J."/>
            <person name="Galiba G."/>
            <person name="Kalapos B."/>
            <person name="Nelson D.R."/>
            <person name="Li P."/>
            <person name="You F.M."/>
            <person name="Luo M.C."/>
            <person name="Dvorak J."/>
        </authorList>
    </citation>
    <scope>NUCLEOTIDE SEQUENCE [LARGE SCALE GENOMIC DNA]</scope>
    <source>
        <strain evidence="2">cv. AL8/78</strain>
    </source>
</reference>
<reference evidence="3" key="1">
    <citation type="journal article" date="2014" name="Science">
        <title>Ancient hybridizations among the ancestral genomes of bread wheat.</title>
        <authorList>
            <consortium name="International Wheat Genome Sequencing Consortium,"/>
            <person name="Marcussen T."/>
            <person name="Sandve S.R."/>
            <person name="Heier L."/>
            <person name="Spannagl M."/>
            <person name="Pfeifer M."/>
            <person name="Jakobsen K.S."/>
            <person name="Wulff B.B."/>
            <person name="Steuernagel B."/>
            <person name="Mayer K.F."/>
            <person name="Olsen O.A."/>
        </authorList>
    </citation>
    <scope>NUCLEOTIDE SEQUENCE [LARGE SCALE GENOMIC DNA]</scope>
    <source>
        <strain evidence="3">cv. AL8/78</strain>
    </source>
</reference>
<protein>
    <submittedName>
        <fullName evidence="2">Uncharacterized protein</fullName>
    </submittedName>
</protein>
<proteinExistence type="predicted"/>
<name>A0A453JBE7_AEGTS</name>